<proteinExistence type="predicted"/>
<dbReference type="EMBL" id="CADCTJ010001111">
    <property type="protein sequence ID" value="CAA9284407.1"/>
    <property type="molecule type" value="Genomic_DNA"/>
</dbReference>
<reference evidence="1" key="1">
    <citation type="submission" date="2020-02" db="EMBL/GenBank/DDBJ databases">
        <authorList>
            <person name="Meier V. D."/>
        </authorList>
    </citation>
    <scope>NUCLEOTIDE SEQUENCE</scope>
    <source>
        <strain evidence="1">AVDCRST_MAG95</strain>
    </source>
</reference>
<dbReference type="AlphaFoldDB" id="A0A6J4JPW0"/>
<sequence>MNNNKNIIKKIAWNCQKATYLIEKKQLGPITLWEHVELKIHLAGCSVCRLYEQQSIQLNQTVRNFFHQPEYQNLKLDEHFKEELQERTKEELNKNK</sequence>
<organism evidence="1">
    <name type="scientific">uncultured Adhaeribacter sp</name>
    <dbReference type="NCBI Taxonomy" id="448109"/>
    <lineage>
        <taxon>Bacteria</taxon>
        <taxon>Pseudomonadati</taxon>
        <taxon>Bacteroidota</taxon>
        <taxon>Cytophagia</taxon>
        <taxon>Cytophagales</taxon>
        <taxon>Hymenobacteraceae</taxon>
        <taxon>Adhaeribacter</taxon>
        <taxon>environmental samples</taxon>
    </lineage>
</organism>
<accession>A0A6J4JPW0</accession>
<evidence type="ECO:0000313" key="1">
    <source>
        <dbReference type="EMBL" id="CAA9284407.1"/>
    </source>
</evidence>
<protein>
    <recommendedName>
        <fullName evidence="2">Zinc-finger domain-containing protein</fullName>
    </recommendedName>
</protein>
<gene>
    <name evidence="1" type="ORF">AVDCRST_MAG95-3534</name>
</gene>
<evidence type="ECO:0008006" key="2">
    <source>
        <dbReference type="Google" id="ProtNLM"/>
    </source>
</evidence>
<name>A0A6J4JPW0_9BACT</name>